<evidence type="ECO:0000313" key="3">
    <source>
        <dbReference type="Proteomes" id="UP001327560"/>
    </source>
</evidence>
<sequence length="435" mass="48589">MPMGSNKTTRGGGGKAGSITGSINKEAKRQRSTRIFSVLKYFEGRPPIFPASCSLIPLNLVLESTLKLPFLLLLSSIEEPQQSGISIRFDFLCSWMTREGKENCQYQLSSSCNGRSQMHCKFEGTSYSDQSKNQEINGQGERQKIEISSPSRATREREYIYRKKEQEMRNHYPRQVRSNPGGARRGRELFEEMGVRSVRGAFRDKEKARRRTTTACPKVKGCVSSNGETVCELSSLIEARIQGIFSLRFSRGADVEGSPHLVIFGSIPCLANKHVSVRYSRVLNKLLDFHFSCMAFKVEFGTNNLLSCSVEMLDNVAENAKPFVHPPSRNRSISRRKSGDRYDKAYNLHGTDGERSQVCYPKKFPAVEGGEIASSNDASENSHMNLIPLEGCSSSEIVQFLTDRWEATVCLLDDPSVEAPGELYASLLLSSMISL</sequence>
<name>A0AAQ3K7G8_9LILI</name>
<organism evidence="2 3">
    <name type="scientific">Canna indica</name>
    <name type="common">Indian-shot</name>
    <dbReference type="NCBI Taxonomy" id="4628"/>
    <lineage>
        <taxon>Eukaryota</taxon>
        <taxon>Viridiplantae</taxon>
        <taxon>Streptophyta</taxon>
        <taxon>Embryophyta</taxon>
        <taxon>Tracheophyta</taxon>
        <taxon>Spermatophyta</taxon>
        <taxon>Magnoliopsida</taxon>
        <taxon>Liliopsida</taxon>
        <taxon>Zingiberales</taxon>
        <taxon>Cannaceae</taxon>
        <taxon>Canna</taxon>
    </lineage>
</organism>
<gene>
    <name evidence="2" type="ORF">Cni_G11124</name>
</gene>
<dbReference type="PANTHER" id="PTHR36032:SF1">
    <property type="entry name" value="PHOSPHOPANTOTHENATE--CYSTEINE LIGASE 2"/>
    <property type="match status" value="1"/>
</dbReference>
<protein>
    <submittedName>
        <fullName evidence="2">Uncharacterized protein</fullName>
    </submittedName>
</protein>
<accession>A0AAQ3K7G8</accession>
<dbReference type="EMBL" id="CP136892">
    <property type="protein sequence ID" value="WOL02405.1"/>
    <property type="molecule type" value="Genomic_DNA"/>
</dbReference>
<proteinExistence type="predicted"/>
<dbReference type="Proteomes" id="UP001327560">
    <property type="component" value="Chromosome 3"/>
</dbReference>
<evidence type="ECO:0000313" key="2">
    <source>
        <dbReference type="EMBL" id="WOL02405.1"/>
    </source>
</evidence>
<evidence type="ECO:0000256" key="1">
    <source>
        <dbReference type="SAM" id="MobiDB-lite"/>
    </source>
</evidence>
<feature type="region of interest" description="Disordered" evidence="1">
    <location>
        <begin position="1"/>
        <end position="26"/>
    </location>
</feature>
<keyword evidence="3" id="KW-1185">Reference proteome</keyword>
<feature type="compositionally biased region" description="Polar residues" evidence="1">
    <location>
        <begin position="125"/>
        <end position="137"/>
    </location>
</feature>
<feature type="region of interest" description="Disordered" evidence="1">
    <location>
        <begin position="125"/>
        <end position="154"/>
    </location>
</feature>
<dbReference type="PANTHER" id="PTHR36032">
    <property type="entry name" value="PHOSPHOPANTOTHENATE--CYSTEINE LIGASE 2"/>
    <property type="match status" value="1"/>
</dbReference>
<reference evidence="2 3" key="1">
    <citation type="submission" date="2023-10" db="EMBL/GenBank/DDBJ databases">
        <title>Chromosome-scale genome assembly provides insights into flower coloration mechanisms of Canna indica.</title>
        <authorList>
            <person name="Li C."/>
        </authorList>
    </citation>
    <scope>NUCLEOTIDE SEQUENCE [LARGE SCALE GENOMIC DNA]</scope>
    <source>
        <tissue evidence="2">Flower</tissue>
    </source>
</reference>
<dbReference type="AlphaFoldDB" id="A0AAQ3K7G8"/>